<evidence type="ECO:0000259" key="2">
    <source>
        <dbReference type="Pfam" id="PF20684"/>
    </source>
</evidence>
<gene>
    <name evidence="3" type="ORF">D6D28_04731</name>
</gene>
<dbReference type="PANTHER" id="PTHR39614:SF2">
    <property type="entry name" value="INTEGRAL MEMBRANE PROTEIN"/>
    <property type="match status" value="1"/>
</dbReference>
<dbReference type="Pfam" id="PF20684">
    <property type="entry name" value="Fung_rhodopsin"/>
    <property type="match status" value="1"/>
</dbReference>
<evidence type="ECO:0000313" key="4">
    <source>
        <dbReference type="Proteomes" id="UP000304951"/>
    </source>
</evidence>
<protein>
    <recommendedName>
        <fullName evidence="2">Rhodopsin domain-containing protein</fullName>
    </recommendedName>
</protein>
<dbReference type="PANTHER" id="PTHR39614">
    <property type="entry name" value="INTEGRAL MEMBRANE PROTEIN"/>
    <property type="match status" value="1"/>
</dbReference>
<dbReference type="AlphaFoldDB" id="A0A4S8SK58"/>
<keyword evidence="1" id="KW-0812">Transmembrane</keyword>
<name>A0A4S8SK58_AURPU</name>
<proteinExistence type="predicted"/>
<dbReference type="Proteomes" id="UP000304951">
    <property type="component" value="Unassembled WGS sequence"/>
</dbReference>
<comment type="caution">
    <text evidence="3">The sequence shown here is derived from an EMBL/GenBank/DDBJ whole genome shotgun (WGS) entry which is preliminary data.</text>
</comment>
<feature type="domain" description="Rhodopsin" evidence="2">
    <location>
        <begin position="40"/>
        <end position="197"/>
    </location>
</feature>
<dbReference type="EMBL" id="QZAF01000169">
    <property type="protein sequence ID" value="THV71031.1"/>
    <property type="molecule type" value="Genomic_DNA"/>
</dbReference>
<feature type="transmembrane region" description="Helical" evidence="1">
    <location>
        <begin position="71"/>
        <end position="92"/>
    </location>
</feature>
<feature type="transmembrane region" description="Helical" evidence="1">
    <location>
        <begin position="150"/>
        <end position="172"/>
    </location>
</feature>
<sequence>MAQLFQVAQAVAITIAFSNRSEEWAADRSLMPVNGFAEASAVLTIVVRGVSKFSVAVHIRRIFASSPQNSIICNSMLVITGLWTCFVPFIILYRCSADHIYPDGGTTCPKSFARFLFIFAFDVSIEVCLAVVFCYMVNMVQMRTSKKARVIITFNLRLLHIIPVVFYLLYYVRALTQHSAPTYRAAAVWQQVVLGADLPLAILPFLQTWLKGFNTQGMTIDTGNASGHGHQLSNLTPRQNNHLITRVVADIERSNSVNTKSSAGSGMPIIARSSHDIYVETTLTVQ</sequence>
<reference evidence="3 4" key="1">
    <citation type="submission" date="2018-10" db="EMBL/GenBank/DDBJ databases">
        <title>Fifty Aureobasidium pullulans genomes reveal a recombining polyextremotolerant generalist.</title>
        <authorList>
            <person name="Gostincar C."/>
            <person name="Turk M."/>
            <person name="Zajc J."/>
            <person name="Gunde-Cimerman N."/>
        </authorList>
    </citation>
    <scope>NUCLEOTIDE SEQUENCE [LARGE SCALE GENOMIC DNA]</scope>
    <source>
        <strain evidence="3 4">EXF-11900</strain>
    </source>
</reference>
<feature type="transmembrane region" description="Helical" evidence="1">
    <location>
        <begin position="192"/>
        <end position="210"/>
    </location>
</feature>
<feature type="transmembrane region" description="Helical" evidence="1">
    <location>
        <begin position="112"/>
        <end position="138"/>
    </location>
</feature>
<organism evidence="3 4">
    <name type="scientific">Aureobasidium pullulans</name>
    <name type="common">Black yeast</name>
    <name type="synonym">Pullularia pullulans</name>
    <dbReference type="NCBI Taxonomy" id="5580"/>
    <lineage>
        <taxon>Eukaryota</taxon>
        <taxon>Fungi</taxon>
        <taxon>Dikarya</taxon>
        <taxon>Ascomycota</taxon>
        <taxon>Pezizomycotina</taxon>
        <taxon>Dothideomycetes</taxon>
        <taxon>Dothideomycetidae</taxon>
        <taxon>Dothideales</taxon>
        <taxon>Saccotheciaceae</taxon>
        <taxon>Aureobasidium</taxon>
    </lineage>
</organism>
<evidence type="ECO:0000256" key="1">
    <source>
        <dbReference type="SAM" id="Phobius"/>
    </source>
</evidence>
<keyword evidence="1" id="KW-0472">Membrane</keyword>
<dbReference type="InterPro" id="IPR049326">
    <property type="entry name" value="Rhodopsin_dom_fungi"/>
</dbReference>
<evidence type="ECO:0000313" key="3">
    <source>
        <dbReference type="EMBL" id="THV71031.1"/>
    </source>
</evidence>
<accession>A0A4S8SK58</accession>
<keyword evidence="1" id="KW-1133">Transmembrane helix</keyword>